<dbReference type="Pfam" id="PF12770">
    <property type="entry name" value="CHAT"/>
    <property type="match status" value="1"/>
</dbReference>
<dbReference type="Gene3D" id="1.25.40.10">
    <property type="entry name" value="Tetratricopeptide repeat domain"/>
    <property type="match status" value="2"/>
</dbReference>
<dbReference type="EMBL" id="JBHSJB010000027">
    <property type="protein sequence ID" value="MFC5057249.1"/>
    <property type="molecule type" value="Genomic_DNA"/>
</dbReference>
<sequence length="1119" mass="117682">MTGPARDAVKRGLRCAYHYRRTGEVESLQAAVGFFIEAVERLPPGHEDRAGYLQALAAGLRLVFERTGERWALQDAVQRLHEALESRPVPELERVLLADLWGCLLLAAQADGDDALLREAVTNLRVVVAAAPATDAYACGIRVHLGQALRSWYERTGDPQALDEAVDVLRPAVTTAHEHLALARHTLGVVLRIRSGPARDDHDLDTAVELLGLAVTASRPGEPDHAMFLGSHGNALLTRALRSSARPGIEVAVSALRRAVAATPGDHPDRAAALNNLGVALRMAATRSADTSLAREAVDVGRRAVAASAVGSVPCALHLHGLAAGLAGLFGRTGDEAVLREAVDVAMRSIAATPPDHARRPMHLHLLGVVHLQLFEWTGELAVLHDAVTSAEAAVAGTPRHRPCRGIYLMGLGNALRALVTRTGDERVLARAVEVLRQAEEAMSPDLPESAVVLNNLGSALLATYAGGGDEAALREAVEITRRAVAGTPSDHPDFAGHVHNLGAALRAVFLHDGSGEALTESVVRLRQAVVATPDGHPRRAVRLTSLGASAQLLFGRTGDPSALDEARSAHTAAAGADSAPAGIRVTAARGAAWAATTAGDTAAALAAHESAVALLPQVSPRRLARVDREFGLGGIAGLPAEAAAAAFDAGHVERAVELLEAARGRLLAEGMDAHGDLSALRANAPDLEEDFLHLRDALDAVEGADAAPLVVVAGIEATGRDATAEPLAGVDRIAEHDDNRRRRLANDWEALLTRIRSRPGLGGFLRPPSFADLRAVADQGPVVFVIAGDRRSDAVVLPGPDRAPRLVPLPLLSSVAVAEHVRRLPAALEDPSDPVLTTVLGWLWDAVAEPVLAALGPTGPDRPRLWWCAVGALAHLPLHAAGRHGAGEANLLDRVISSYTPTLGALRHARRPANRTGSDGMLIVAMPRTPHAPDLPGVSAEADRVSRMVPGSRVLTGPDATSRTVLAALPRHRIAHLACHGRSGRDDPAAATLLLHDHTTDPLTLRRISALRLTGAELAYLSACETTLGPALLVDEALHITAAFQLAGYRQVIGTLWPVRDRIATRVATAVHSRLTDSGRTGARVELGASAVDEAVRRVRGAYPRAPALWAGFLHVGA</sequence>
<dbReference type="Proteomes" id="UP001595833">
    <property type="component" value="Unassembled WGS sequence"/>
</dbReference>
<evidence type="ECO:0000259" key="1">
    <source>
        <dbReference type="Pfam" id="PF12770"/>
    </source>
</evidence>
<evidence type="ECO:0000313" key="3">
    <source>
        <dbReference type="Proteomes" id="UP001595833"/>
    </source>
</evidence>
<gene>
    <name evidence="2" type="ORF">ACFPFM_26325</name>
</gene>
<accession>A0ABV9Y654</accession>
<reference evidence="3" key="1">
    <citation type="journal article" date="2019" name="Int. J. Syst. Evol. Microbiol.">
        <title>The Global Catalogue of Microorganisms (GCM) 10K type strain sequencing project: providing services to taxonomists for standard genome sequencing and annotation.</title>
        <authorList>
            <consortium name="The Broad Institute Genomics Platform"/>
            <consortium name="The Broad Institute Genome Sequencing Center for Infectious Disease"/>
            <person name="Wu L."/>
            <person name="Ma J."/>
        </authorList>
    </citation>
    <scope>NUCLEOTIDE SEQUENCE [LARGE SCALE GENOMIC DNA]</scope>
    <source>
        <strain evidence="3">KCTC 12848</strain>
    </source>
</reference>
<organism evidence="2 3">
    <name type="scientific">Saccharothrix xinjiangensis</name>
    <dbReference type="NCBI Taxonomy" id="204798"/>
    <lineage>
        <taxon>Bacteria</taxon>
        <taxon>Bacillati</taxon>
        <taxon>Actinomycetota</taxon>
        <taxon>Actinomycetes</taxon>
        <taxon>Pseudonocardiales</taxon>
        <taxon>Pseudonocardiaceae</taxon>
        <taxon>Saccharothrix</taxon>
    </lineage>
</organism>
<proteinExistence type="predicted"/>
<dbReference type="RefSeq" id="WP_344037218.1">
    <property type="nucleotide sequence ID" value="NZ_BAAAKE010000006.1"/>
</dbReference>
<comment type="caution">
    <text evidence="2">The sequence shown here is derived from an EMBL/GenBank/DDBJ whole genome shotgun (WGS) entry which is preliminary data.</text>
</comment>
<name>A0ABV9Y654_9PSEU</name>
<protein>
    <submittedName>
        <fullName evidence="2">CHAT domain-containing protein</fullName>
    </submittedName>
</protein>
<dbReference type="InterPro" id="IPR024983">
    <property type="entry name" value="CHAT_dom"/>
</dbReference>
<dbReference type="InterPro" id="IPR011990">
    <property type="entry name" value="TPR-like_helical_dom_sf"/>
</dbReference>
<evidence type="ECO:0000313" key="2">
    <source>
        <dbReference type="EMBL" id="MFC5057249.1"/>
    </source>
</evidence>
<feature type="domain" description="CHAT" evidence="1">
    <location>
        <begin position="840"/>
        <end position="1119"/>
    </location>
</feature>
<keyword evidence="3" id="KW-1185">Reference proteome</keyword>